<feature type="compositionally biased region" description="Polar residues" evidence="1">
    <location>
        <begin position="186"/>
        <end position="197"/>
    </location>
</feature>
<evidence type="ECO:0000313" key="2">
    <source>
        <dbReference type="EMBL" id="KAJ9149927.1"/>
    </source>
</evidence>
<feature type="region of interest" description="Disordered" evidence="1">
    <location>
        <begin position="183"/>
        <end position="207"/>
    </location>
</feature>
<proteinExistence type="predicted"/>
<protein>
    <submittedName>
        <fullName evidence="2">Uncharacterized protein</fullName>
    </submittedName>
</protein>
<reference evidence="2" key="1">
    <citation type="submission" date="2022-07" db="EMBL/GenBank/DDBJ databases">
        <title>Fungi with potential for degradation of polypropylene.</title>
        <authorList>
            <person name="Gostincar C."/>
        </authorList>
    </citation>
    <scope>NUCLEOTIDE SEQUENCE</scope>
    <source>
        <strain evidence="2">EXF-13308</strain>
    </source>
</reference>
<evidence type="ECO:0000313" key="3">
    <source>
        <dbReference type="Proteomes" id="UP001174694"/>
    </source>
</evidence>
<dbReference type="Proteomes" id="UP001174694">
    <property type="component" value="Unassembled WGS sequence"/>
</dbReference>
<comment type="caution">
    <text evidence="2">The sequence shown here is derived from an EMBL/GenBank/DDBJ whole genome shotgun (WGS) entry which is preliminary data.</text>
</comment>
<accession>A0AA38VSN3</accession>
<organism evidence="2 3">
    <name type="scientific">Pleurostoma richardsiae</name>
    <dbReference type="NCBI Taxonomy" id="41990"/>
    <lineage>
        <taxon>Eukaryota</taxon>
        <taxon>Fungi</taxon>
        <taxon>Dikarya</taxon>
        <taxon>Ascomycota</taxon>
        <taxon>Pezizomycotina</taxon>
        <taxon>Sordariomycetes</taxon>
        <taxon>Sordariomycetidae</taxon>
        <taxon>Calosphaeriales</taxon>
        <taxon>Pleurostomataceae</taxon>
        <taxon>Pleurostoma</taxon>
    </lineage>
</organism>
<name>A0AA38VSN3_9PEZI</name>
<gene>
    <name evidence="2" type="ORF">NKR23_g3983</name>
</gene>
<dbReference type="EMBL" id="JANBVO010000009">
    <property type="protein sequence ID" value="KAJ9149927.1"/>
    <property type="molecule type" value="Genomic_DNA"/>
</dbReference>
<keyword evidence="3" id="KW-1185">Reference proteome</keyword>
<dbReference type="AlphaFoldDB" id="A0AA38VSN3"/>
<sequence length="207" mass="22699">MSLLTQEGVNLALAAAPIWFFHQALNQTPRYPTFATDTRGKQAPSGELCAWNDAGCNSRSPELPVSNPGPNFPVYYSYERCTTSEVRVTYNLFYEKDGFSPDGLGHEMKSWADIQNTFDTASASLPRGEDNGKASLDHPKVYVAWVKHANYGDRNSRENDAHSGARTVAFSRSLTMWRPHKPLFQPATQGDATSNAPSVHAGLCSAA</sequence>
<evidence type="ECO:0000256" key="1">
    <source>
        <dbReference type="SAM" id="MobiDB-lite"/>
    </source>
</evidence>